<dbReference type="EMBL" id="JBHRSP010000034">
    <property type="protein sequence ID" value="MFC3075537.1"/>
    <property type="molecule type" value="Genomic_DNA"/>
</dbReference>
<proteinExistence type="inferred from homology"/>
<keyword evidence="4" id="KW-1185">Reference proteome</keyword>
<dbReference type="Proteomes" id="UP001595377">
    <property type="component" value="Unassembled WGS sequence"/>
</dbReference>
<evidence type="ECO:0000313" key="4">
    <source>
        <dbReference type="Proteomes" id="UP001595377"/>
    </source>
</evidence>
<dbReference type="PANTHER" id="PTHR43569:SF2">
    <property type="entry name" value="AMIDOHYDROLASE-RELATED DOMAIN-CONTAINING PROTEIN"/>
    <property type="match status" value="1"/>
</dbReference>
<dbReference type="RefSeq" id="WP_257314566.1">
    <property type="nucleotide sequence ID" value="NZ_JANFDG010000007.1"/>
</dbReference>
<evidence type="ECO:0000259" key="2">
    <source>
        <dbReference type="Pfam" id="PF04909"/>
    </source>
</evidence>
<feature type="domain" description="Amidohydrolase-related" evidence="2">
    <location>
        <begin position="7"/>
        <end position="283"/>
    </location>
</feature>
<reference evidence="4" key="1">
    <citation type="journal article" date="2019" name="Int. J. Syst. Evol. Microbiol.">
        <title>The Global Catalogue of Microorganisms (GCM) 10K type strain sequencing project: providing services to taxonomists for standard genome sequencing and annotation.</title>
        <authorList>
            <consortium name="The Broad Institute Genomics Platform"/>
            <consortium name="The Broad Institute Genome Sequencing Center for Infectious Disease"/>
            <person name="Wu L."/>
            <person name="Ma J."/>
        </authorList>
    </citation>
    <scope>NUCLEOTIDE SEQUENCE [LARGE SCALE GENOMIC DNA]</scope>
    <source>
        <strain evidence="4">KCTC 52677</strain>
    </source>
</reference>
<comment type="similarity">
    <text evidence="1">Belongs to the metallo-dependent hydrolases superfamily.</text>
</comment>
<evidence type="ECO:0000256" key="1">
    <source>
        <dbReference type="ARBA" id="ARBA00038310"/>
    </source>
</evidence>
<comment type="caution">
    <text evidence="3">The sequence shown here is derived from an EMBL/GenBank/DDBJ whole genome shotgun (WGS) entry which is preliminary data.</text>
</comment>
<dbReference type="Gene3D" id="3.20.20.140">
    <property type="entry name" value="Metal-dependent hydrolases"/>
    <property type="match status" value="1"/>
</dbReference>
<organism evidence="3 4">
    <name type="scientific">Shinella pollutisoli</name>
    <dbReference type="NCBI Taxonomy" id="2250594"/>
    <lineage>
        <taxon>Bacteria</taxon>
        <taxon>Pseudomonadati</taxon>
        <taxon>Pseudomonadota</taxon>
        <taxon>Alphaproteobacteria</taxon>
        <taxon>Hyphomicrobiales</taxon>
        <taxon>Rhizobiaceae</taxon>
        <taxon>Shinella</taxon>
    </lineage>
</organism>
<accession>A0ABV7DKQ4</accession>
<evidence type="ECO:0000313" key="3">
    <source>
        <dbReference type="EMBL" id="MFC3075537.1"/>
    </source>
</evidence>
<protein>
    <submittedName>
        <fullName evidence="3">Amidohydrolase family protein</fullName>
    </submittedName>
</protein>
<dbReference type="InterPro" id="IPR032466">
    <property type="entry name" value="Metal_Hydrolase"/>
</dbReference>
<dbReference type="PANTHER" id="PTHR43569">
    <property type="entry name" value="AMIDOHYDROLASE"/>
    <property type="match status" value="1"/>
</dbReference>
<gene>
    <name evidence="3" type="ORF">ACFOHH_20670</name>
</gene>
<dbReference type="InterPro" id="IPR006680">
    <property type="entry name" value="Amidohydro-rel"/>
</dbReference>
<dbReference type="Pfam" id="PF04909">
    <property type="entry name" value="Amidohydro_2"/>
    <property type="match status" value="1"/>
</dbReference>
<name>A0ABV7DKQ4_9HYPH</name>
<dbReference type="SUPFAM" id="SSF51556">
    <property type="entry name" value="Metallo-dependent hydrolases"/>
    <property type="match status" value="1"/>
</dbReference>
<dbReference type="InterPro" id="IPR052350">
    <property type="entry name" value="Metallo-dep_Lactonases"/>
</dbReference>
<sequence>MPSFPIIDSHVHLYDVNRLSYSWLERRPGINRPHLFEDYARATAGVEVEKLVFAEVWVDPHLNLAEADWLAEQAARHPAIAGMIAAAPLEIGRRIQPQIEHLRRHPTFRAIRRITEAEADDAYCLRPDFVEGVRLLGEQGIVCDVCVFHHQLPGVIGLARLCPDTTIVLDHIGKPPIRTGERDPWRDNLRQLAALPNVHCKISGVVTEADQANWSREIIRPYVDHAIECFGFDRIMFGSDWPVLALTTGYGEWVEMVDWIVEECAVGDRRKLYRDNAAKVYRL</sequence>